<feature type="region of interest" description="Disordered" evidence="3">
    <location>
        <begin position="241"/>
        <end position="260"/>
    </location>
</feature>
<dbReference type="Gene3D" id="3.40.50.720">
    <property type="entry name" value="NAD(P)-binding Rossmann-like Domain"/>
    <property type="match status" value="1"/>
</dbReference>
<dbReference type="EC" id="1.1.-.-" evidence="4"/>
<dbReference type="NCBIfam" id="NF005559">
    <property type="entry name" value="PRK07231.1"/>
    <property type="match status" value="1"/>
</dbReference>
<reference evidence="4 5" key="1">
    <citation type="submission" date="2024-03" db="EMBL/GenBank/DDBJ databases">
        <title>Novel species of the genus Variovorax.</title>
        <authorList>
            <person name="Liu Q."/>
            <person name="Xin Y.-H."/>
        </authorList>
    </citation>
    <scope>NUCLEOTIDE SEQUENCE [LARGE SCALE GENOMIC DNA]</scope>
    <source>
        <strain evidence="4 5">KACC 18899</strain>
    </source>
</reference>
<name>A0ABU8VLU7_9BURK</name>
<dbReference type="PROSITE" id="PS00061">
    <property type="entry name" value="ADH_SHORT"/>
    <property type="match status" value="1"/>
</dbReference>
<accession>A0ABU8VLU7</accession>
<dbReference type="PANTHER" id="PTHR42760:SF133">
    <property type="entry name" value="3-OXOACYL-[ACYL-CARRIER-PROTEIN] REDUCTASE"/>
    <property type="match status" value="1"/>
</dbReference>
<keyword evidence="2 4" id="KW-0560">Oxidoreductase</keyword>
<comment type="caution">
    <text evidence="4">The sequence shown here is derived from an EMBL/GenBank/DDBJ whole genome shotgun (WGS) entry which is preliminary data.</text>
</comment>
<dbReference type="PANTHER" id="PTHR42760">
    <property type="entry name" value="SHORT-CHAIN DEHYDROGENASES/REDUCTASES FAMILY MEMBER"/>
    <property type="match status" value="1"/>
</dbReference>
<dbReference type="RefSeq" id="WP_340359862.1">
    <property type="nucleotide sequence ID" value="NZ_JBBKZU010000014.1"/>
</dbReference>
<dbReference type="InterPro" id="IPR020904">
    <property type="entry name" value="Sc_DH/Rdtase_CS"/>
</dbReference>
<dbReference type="Pfam" id="PF13561">
    <property type="entry name" value="adh_short_C2"/>
    <property type="match status" value="1"/>
</dbReference>
<dbReference type="InterPro" id="IPR002347">
    <property type="entry name" value="SDR_fam"/>
</dbReference>
<proteinExistence type="inferred from homology"/>
<sequence>MTMVDKVAIVTGAARGIGAAIATALAREGANVILTDVLIEEGEAMADQLRSMGYRARFTPLDVSDYEAWLRVVAEAEELDGGVDILVNNAGIQLRRRIADMEIAEWNRVFSINLNGALFGIKATTPSMKRRAGGSIVNIASISALGATPNVAYGTSKWAVRGLTRSAAFEYGRWNIRVNAVLPGAIPTELSRQSPSLDMFRKATPLGHLVTPEHVADVVVFLASEMAAGISGQDHVVDGGFTAGQHPGLAMQENLPSKTE</sequence>
<dbReference type="SUPFAM" id="SSF51735">
    <property type="entry name" value="NAD(P)-binding Rossmann-fold domains"/>
    <property type="match status" value="1"/>
</dbReference>
<organism evidence="4 5">
    <name type="scientific">Variovorax ureilyticus</name>
    <dbReference type="NCBI Taxonomy" id="1836198"/>
    <lineage>
        <taxon>Bacteria</taxon>
        <taxon>Pseudomonadati</taxon>
        <taxon>Pseudomonadota</taxon>
        <taxon>Betaproteobacteria</taxon>
        <taxon>Burkholderiales</taxon>
        <taxon>Comamonadaceae</taxon>
        <taxon>Variovorax</taxon>
    </lineage>
</organism>
<evidence type="ECO:0000256" key="2">
    <source>
        <dbReference type="ARBA" id="ARBA00023002"/>
    </source>
</evidence>
<dbReference type="Proteomes" id="UP001365846">
    <property type="component" value="Unassembled WGS sequence"/>
</dbReference>
<evidence type="ECO:0000313" key="5">
    <source>
        <dbReference type="Proteomes" id="UP001365846"/>
    </source>
</evidence>
<dbReference type="InterPro" id="IPR036291">
    <property type="entry name" value="NAD(P)-bd_dom_sf"/>
</dbReference>
<keyword evidence="5" id="KW-1185">Reference proteome</keyword>
<dbReference type="EMBL" id="JBBKZU010000014">
    <property type="protein sequence ID" value="MEJ8814632.1"/>
    <property type="molecule type" value="Genomic_DNA"/>
</dbReference>
<gene>
    <name evidence="4" type="ORF">WKW77_26395</name>
</gene>
<dbReference type="GO" id="GO:0016491">
    <property type="term" value="F:oxidoreductase activity"/>
    <property type="evidence" value="ECO:0007669"/>
    <property type="project" value="UniProtKB-KW"/>
</dbReference>
<comment type="similarity">
    <text evidence="1">Belongs to the short-chain dehydrogenases/reductases (SDR) family.</text>
</comment>
<evidence type="ECO:0000256" key="1">
    <source>
        <dbReference type="ARBA" id="ARBA00006484"/>
    </source>
</evidence>
<protein>
    <submittedName>
        <fullName evidence="4">SDR family oxidoreductase</fullName>
        <ecNumber evidence="4">1.1.-.-</ecNumber>
    </submittedName>
</protein>
<evidence type="ECO:0000256" key="3">
    <source>
        <dbReference type="SAM" id="MobiDB-lite"/>
    </source>
</evidence>
<dbReference type="PRINTS" id="PR00081">
    <property type="entry name" value="GDHRDH"/>
</dbReference>
<dbReference type="PRINTS" id="PR00080">
    <property type="entry name" value="SDRFAMILY"/>
</dbReference>
<evidence type="ECO:0000313" key="4">
    <source>
        <dbReference type="EMBL" id="MEJ8814632.1"/>
    </source>
</evidence>